<dbReference type="EMBL" id="VSRR010000043">
    <property type="protein sequence ID" value="MPC08757.1"/>
    <property type="molecule type" value="Genomic_DNA"/>
</dbReference>
<gene>
    <name evidence="1" type="ORF">E2C01_001351</name>
</gene>
<dbReference type="Proteomes" id="UP000324222">
    <property type="component" value="Unassembled WGS sequence"/>
</dbReference>
<reference evidence="1 2" key="1">
    <citation type="submission" date="2019-05" db="EMBL/GenBank/DDBJ databases">
        <title>Another draft genome of Portunus trituberculatus and its Hox gene families provides insights of decapod evolution.</title>
        <authorList>
            <person name="Jeong J.-H."/>
            <person name="Song I."/>
            <person name="Kim S."/>
            <person name="Choi T."/>
            <person name="Kim D."/>
            <person name="Ryu S."/>
            <person name="Kim W."/>
        </authorList>
    </citation>
    <scope>NUCLEOTIDE SEQUENCE [LARGE SCALE GENOMIC DNA]</scope>
    <source>
        <tissue evidence="1">Muscle</tissue>
    </source>
</reference>
<accession>A0A5B7CGY7</accession>
<dbReference type="AlphaFoldDB" id="A0A5B7CGY7"/>
<protein>
    <submittedName>
        <fullName evidence="1">Uncharacterized protein</fullName>
    </submittedName>
</protein>
<name>A0A5B7CGY7_PORTR</name>
<proteinExistence type="predicted"/>
<evidence type="ECO:0000313" key="2">
    <source>
        <dbReference type="Proteomes" id="UP000324222"/>
    </source>
</evidence>
<evidence type="ECO:0000313" key="1">
    <source>
        <dbReference type="EMBL" id="MPC08757.1"/>
    </source>
</evidence>
<organism evidence="1 2">
    <name type="scientific">Portunus trituberculatus</name>
    <name type="common">Swimming crab</name>
    <name type="synonym">Neptunus trituberculatus</name>
    <dbReference type="NCBI Taxonomy" id="210409"/>
    <lineage>
        <taxon>Eukaryota</taxon>
        <taxon>Metazoa</taxon>
        <taxon>Ecdysozoa</taxon>
        <taxon>Arthropoda</taxon>
        <taxon>Crustacea</taxon>
        <taxon>Multicrustacea</taxon>
        <taxon>Malacostraca</taxon>
        <taxon>Eumalacostraca</taxon>
        <taxon>Eucarida</taxon>
        <taxon>Decapoda</taxon>
        <taxon>Pleocyemata</taxon>
        <taxon>Brachyura</taxon>
        <taxon>Eubrachyura</taxon>
        <taxon>Portunoidea</taxon>
        <taxon>Portunidae</taxon>
        <taxon>Portuninae</taxon>
        <taxon>Portunus</taxon>
    </lineage>
</organism>
<sequence length="105" mass="11847">MSYRNLQYRNGLVTRNSCPQHVHFQEPRTRDDITSNTTTITAIIAAQLNQPLRVPSEELTLDSLNEGDLQYKAEERKATAFSPLYWPDGDDGLPLVPYVVVNLSA</sequence>
<keyword evidence="2" id="KW-1185">Reference proteome</keyword>
<comment type="caution">
    <text evidence="1">The sequence shown here is derived from an EMBL/GenBank/DDBJ whole genome shotgun (WGS) entry which is preliminary data.</text>
</comment>
<dbReference type="OrthoDB" id="291007at2759"/>